<dbReference type="InterPro" id="IPR000182">
    <property type="entry name" value="GNAT_dom"/>
</dbReference>
<sequence>MTQLETKNLSLCPLTNDDWSDFLNLNLDAEVNRYIRVPDSPSMIKEKFEGRIGPWTFESEEWLTLVIREHDGSFVGLSGFHCTDKDFKHVEVGYMLALTAQRKGYATESLKAIIDWGITHFDVHKFSAFVSVDNIASQRVLIKSGFQQEGLLRENNKVGDEWQDDYLFGLLSRDFKV</sequence>
<dbReference type="OrthoDB" id="9801656at2"/>
<dbReference type="PANTHER" id="PTHR43792">
    <property type="entry name" value="GNAT FAMILY, PUTATIVE (AFU_ORTHOLOGUE AFUA_3G00765)-RELATED-RELATED"/>
    <property type="match status" value="1"/>
</dbReference>
<evidence type="ECO:0000259" key="1">
    <source>
        <dbReference type="PROSITE" id="PS51186"/>
    </source>
</evidence>
<reference evidence="2 3" key="1">
    <citation type="submission" date="2018-09" db="EMBL/GenBank/DDBJ databases">
        <title>Phylogeny of the Shewanellaceae, and recommendation for two new genera, Pseudoshewanella and Parashewanella.</title>
        <authorList>
            <person name="Wang G."/>
        </authorList>
    </citation>
    <scope>NUCLEOTIDE SEQUENCE [LARGE SCALE GENOMIC DNA]</scope>
    <source>
        <strain evidence="2 3">KCTC 22492</strain>
    </source>
</reference>
<dbReference type="PANTHER" id="PTHR43792:SF1">
    <property type="entry name" value="N-ACETYLTRANSFERASE DOMAIN-CONTAINING PROTEIN"/>
    <property type="match status" value="1"/>
</dbReference>
<dbReference type="InterPro" id="IPR016181">
    <property type="entry name" value="Acyl_CoA_acyltransferase"/>
</dbReference>
<keyword evidence="2" id="KW-0808">Transferase</keyword>
<proteinExistence type="predicted"/>
<feature type="domain" description="N-acetyltransferase" evidence="1">
    <location>
        <begin position="9"/>
        <end position="173"/>
    </location>
</feature>
<dbReference type="RefSeq" id="WP_121852239.1">
    <property type="nucleotide sequence ID" value="NZ_CP037952.1"/>
</dbReference>
<keyword evidence="3" id="KW-1185">Reference proteome</keyword>
<dbReference type="GO" id="GO:0016747">
    <property type="term" value="F:acyltransferase activity, transferring groups other than amino-acyl groups"/>
    <property type="evidence" value="ECO:0007669"/>
    <property type="project" value="InterPro"/>
</dbReference>
<dbReference type="AlphaFoldDB" id="A0A3A6U0P9"/>
<comment type="caution">
    <text evidence="2">The sequence shown here is derived from an EMBL/GenBank/DDBJ whole genome shotgun (WGS) entry which is preliminary data.</text>
</comment>
<evidence type="ECO:0000313" key="2">
    <source>
        <dbReference type="EMBL" id="RJY18893.1"/>
    </source>
</evidence>
<dbReference type="PROSITE" id="PS51186">
    <property type="entry name" value="GNAT"/>
    <property type="match status" value="1"/>
</dbReference>
<accession>A0A3A6U0P9</accession>
<organism evidence="2 3">
    <name type="scientific">Parashewanella spongiae</name>
    <dbReference type="NCBI Taxonomy" id="342950"/>
    <lineage>
        <taxon>Bacteria</taxon>
        <taxon>Pseudomonadati</taxon>
        <taxon>Pseudomonadota</taxon>
        <taxon>Gammaproteobacteria</taxon>
        <taxon>Alteromonadales</taxon>
        <taxon>Shewanellaceae</taxon>
        <taxon>Parashewanella</taxon>
    </lineage>
</organism>
<evidence type="ECO:0000313" key="3">
    <source>
        <dbReference type="Proteomes" id="UP000273022"/>
    </source>
</evidence>
<dbReference type="Pfam" id="PF13302">
    <property type="entry name" value="Acetyltransf_3"/>
    <property type="match status" value="1"/>
</dbReference>
<dbReference type="InterPro" id="IPR051531">
    <property type="entry name" value="N-acetyltransferase"/>
</dbReference>
<dbReference type="EMBL" id="QYYH01000013">
    <property type="protein sequence ID" value="RJY18893.1"/>
    <property type="molecule type" value="Genomic_DNA"/>
</dbReference>
<dbReference type="SUPFAM" id="SSF55729">
    <property type="entry name" value="Acyl-CoA N-acyltransferases (Nat)"/>
    <property type="match status" value="1"/>
</dbReference>
<name>A0A3A6U0P9_9GAMM</name>
<gene>
    <name evidence="2" type="ORF">D5R81_03350</name>
</gene>
<dbReference type="Proteomes" id="UP000273022">
    <property type="component" value="Unassembled WGS sequence"/>
</dbReference>
<dbReference type="Gene3D" id="3.40.630.30">
    <property type="match status" value="1"/>
</dbReference>
<protein>
    <submittedName>
        <fullName evidence="2">N-acetyltransferase</fullName>
    </submittedName>
</protein>